<dbReference type="RefSeq" id="XP_040749565.1">
    <property type="nucleotide sequence ID" value="XM_040897768.1"/>
</dbReference>
<feature type="chain" id="PRO_5015716880" evidence="1">
    <location>
        <begin position="16"/>
        <end position="63"/>
    </location>
</feature>
<accession>A0A2T5LPG3</accession>
<evidence type="ECO:0000256" key="1">
    <source>
        <dbReference type="SAM" id="SignalP"/>
    </source>
</evidence>
<proteinExistence type="predicted"/>
<reference evidence="2 3" key="1">
    <citation type="journal article" date="2018" name="Proc. Natl. Acad. Sci. U.S.A.">
        <title>Linking secondary metabolites to gene clusters through genome sequencing of six diverse Aspergillus species.</title>
        <authorList>
            <person name="Kaerboelling I."/>
            <person name="Vesth T.C."/>
            <person name="Frisvad J.C."/>
            <person name="Nybo J.L."/>
            <person name="Theobald S."/>
            <person name="Kuo A."/>
            <person name="Bowyer P."/>
            <person name="Matsuda Y."/>
            <person name="Mondo S."/>
            <person name="Lyhne E.K."/>
            <person name="Kogle M.E."/>
            <person name="Clum A."/>
            <person name="Lipzen A."/>
            <person name="Salamov A."/>
            <person name="Ngan C.Y."/>
            <person name="Daum C."/>
            <person name="Chiniquy J."/>
            <person name="Barry K."/>
            <person name="LaButti K."/>
            <person name="Haridas S."/>
            <person name="Simmons B.A."/>
            <person name="Magnuson J.K."/>
            <person name="Mortensen U.H."/>
            <person name="Larsen T.O."/>
            <person name="Grigoriev I.V."/>
            <person name="Baker S.E."/>
            <person name="Andersen M.R."/>
        </authorList>
    </citation>
    <scope>NUCLEOTIDE SEQUENCE [LARGE SCALE GENOMIC DNA]</scope>
    <source>
        <strain evidence="2 3">IBT 24754</strain>
    </source>
</reference>
<dbReference type="EMBL" id="MSFN02000008">
    <property type="protein sequence ID" value="PTU18173.1"/>
    <property type="molecule type" value="Genomic_DNA"/>
</dbReference>
<protein>
    <submittedName>
        <fullName evidence="2">Uncharacterized protein</fullName>
    </submittedName>
</protein>
<organism evidence="2 3">
    <name type="scientific">Aspergillus ochraceoroseus IBT 24754</name>
    <dbReference type="NCBI Taxonomy" id="1392256"/>
    <lineage>
        <taxon>Eukaryota</taxon>
        <taxon>Fungi</taxon>
        <taxon>Dikarya</taxon>
        <taxon>Ascomycota</taxon>
        <taxon>Pezizomycotina</taxon>
        <taxon>Eurotiomycetes</taxon>
        <taxon>Eurotiomycetidae</taxon>
        <taxon>Eurotiales</taxon>
        <taxon>Aspergillaceae</taxon>
        <taxon>Aspergillus</taxon>
        <taxon>Aspergillus subgen. Nidulantes</taxon>
    </lineage>
</organism>
<sequence length="63" mass="6610">MLVLFLVLLIAPLIARNMSISLPTIPMDLMQPLDANNNDTTTDYTGAGLPKGYIAASSAATTS</sequence>
<dbReference type="AlphaFoldDB" id="A0A2T5LPG3"/>
<feature type="signal peptide" evidence="1">
    <location>
        <begin position="1"/>
        <end position="15"/>
    </location>
</feature>
<name>A0A2T5LPG3_9EURO</name>
<evidence type="ECO:0000313" key="3">
    <source>
        <dbReference type="Proteomes" id="UP000244073"/>
    </source>
</evidence>
<dbReference type="GeneID" id="63814650"/>
<evidence type="ECO:0000313" key="2">
    <source>
        <dbReference type="EMBL" id="PTU18173.1"/>
    </source>
</evidence>
<comment type="caution">
    <text evidence="2">The sequence shown here is derived from an EMBL/GenBank/DDBJ whole genome shotgun (WGS) entry which is preliminary data.</text>
</comment>
<keyword evidence="1" id="KW-0732">Signal</keyword>
<dbReference type="Proteomes" id="UP000244073">
    <property type="component" value="Unassembled WGS sequence"/>
</dbReference>
<gene>
    <name evidence="2" type="ORF">P175DRAFT_0504075</name>
</gene>
<dbReference type="VEuPathDB" id="FungiDB:P175DRAFT_0504075"/>